<comment type="caution">
    <text evidence="1">The sequence shown here is derived from an EMBL/GenBank/DDBJ whole genome shotgun (WGS) entry which is preliminary data.</text>
</comment>
<gene>
    <name evidence="1" type="ORF">RirG_082390</name>
</gene>
<sequence length="67" mass="7934">MDESLKLRSIKRISQQVKHLLETMFHTETTNPRQKLNAQQMHEELLRRAEPGKIEENDIYKVSTVTN</sequence>
<organism evidence="1 2">
    <name type="scientific">Rhizophagus irregularis (strain DAOM 197198w)</name>
    <name type="common">Glomus intraradices</name>
    <dbReference type="NCBI Taxonomy" id="1432141"/>
    <lineage>
        <taxon>Eukaryota</taxon>
        <taxon>Fungi</taxon>
        <taxon>Fungi incertae sedis</taxon>
        <taxon>Mucoromycota</taxon>
        <taxon>Glomeromycotina</taxon>
        <taxon>Glomeromycetes</taxon>
        <taxon>Glomerales</taxon>
        <taxon>Glomeraceae</taxon>
        <taxon>Rhizophagus</taxon>
    </lineage>
</organism>
<evidence type="ECO:0000313" key="1">
    <source>
        <dbReference type="EMBL" id="EXX71001.1"/>
    </source>
</evidence>
<dbReference type="OrthoDB" id="2429411at2759"/>
<dbReference type="EMBL" id="JEMT01016282">
    <property type="protein sequence ID" value="EXX71001.1"/>
    <property type="molecule type" value="Genomic_DNA"/>
</dbReference>
<evidence type="ECO:0000313" key="2">
    <source>
        <dbReference type="Proteomes" id="UP000022910"/>
    </source>
</evidence>
<name>A0A015LEL2_RHIIW</name>
<reference evidence="1 2" key="1">
    <citation type="submission" date="2014-02" db="EMBL/GenBank/DDBJ databases">
        <title>Single nucleus genome sequencing reveals high similarity among nuclei of an endomycorrhizal fungus.</title>
        <authorList>
            <person name="Lin K."/>
            <person name="Geurts R."/>
            <person name="Zhang Z."/>
            <person name="Limpens E."/>
            <person name="Saunders D.G."/>
            <person name="Mu D."/>
            <person name="Pang E."/>
            <person name="Cao H."/>
            <person name="Cha H."/>
            <person name="Lin T."/>
            <person name="Zhou Q."/>
            <person name="Shang Y."/>
            <person name="Li Y."/>
            <person name="Ivanov S."/>
            <person name="Sharma T."/>
            <person name="Velzen R.V."/>
            <person name="Ruijter N.D."/>
            <person name="Aanen D.K."/>
            <person name="Win J."/>
            <person name="Kamoun S."/>
            <person name="Bisseling T."/>
            <person name="Huang S."/>
        </authorList>
    </citation>
    <scope>NUCLEOTIDE SEQUENCE [LARGE SCALE GENOMIC DNA]</scope>
    <source>
        <strain evidence="2">DAOM197198w</strain>
    </source>
</reference>
<accession>A0A015LEL2</accession>
<dbReference type="Proteomes" id="UP000022910">
    <property type="component" value="Unassembled WGS sequence"/>
</dbReference>
<dbReference type="AlphaFoldDB" id="A0A015LEL2"/>
<keyword evidence="2" id="KW-1185">Reference proteome</keyword>
<protein>
    <submittedName>
        <fullName evidence="1">Uncharacterized protein</fullName>
    </submittedName>
</protein>
<dbReference type="HOGENOM" id="CLU_2813750_0_0_1"/>
<proteinExistence type="predicted"/>